<dbReference type="AlphaFoldDB" id="A0A7J6QVP6"/>
<evidence type="ECO:0000259" key="2">
    <source>
        <dbReference type="PROSITE" id="PS51186"/>
    </source>
</evidence>
<feature type="non-terminal residue" evidence="3">
    <location>
        <position position="149"/>
    </location>
</feature>
<sequence length="149" mass="17178">MIAYRPLRPIYVALAVLLSTIFCLKSQQQKIKDTLPEGLENGMTDASQLEYRWARPLEGRPEYTFVAYDPKNRDIVGEVSFSATVNIDEVQMSEEWRNRGAFTELLRQMLQNIQRDKLKIKKVIHETLNGNFPDDFIDLYEEAGFTTGG</sequence>
<feature type="domain" description="N-acetyltransferase" evidence="2">
    <location>
        <begin position="19"/>
        <end position="149"/>
    </location>
</feature>
<proteinExistence type="predicted"/>
<dbReference type="EMBL" id="JABANM010026605">
    <property type="protein sequence ID" value="KAF4712709.1"/>
    <property type="molecule type" value="Genomic_DNA"/>
</dbReference>
<dbReference type="Gene3D" id="3.40.630.30">
    <property type="match status" value="1"/>
</dbReference>
<dbReference type="InterPro" id="IPR016181">
    <property type="entry name" value="Acyl_CoA_acyltransferase"/>
</dbReference>
<dbReference type="InterPro" id="IPR000182">
    <property type="entry name" value="GNAT_dom"/>
</dbReference>
<name>A0A7J6QVP6_PEROL</name>
<dbReference type="Proteomes" id="UP000574390">
    <property type="component" value="Unassembled WGS sequence"/>
</dbReference>
<dbReference type="GO" id="GO:0016747">
    <property type="term" value="F:acyltransferase activity, transferring groups other than amino-acyl groups"/>
    <property type="evidence" value="ECO:0007669"/>
    <property type="project" value="InterPro"/>
</dbReference>
<feature type="chain" id="PRO_5029501758" description="N-acetyltransferase domain-containing protein" evidence="1">
    <location>
        <begin position="24"/>
        <end position="149"/>
    </location>
</feature>
<evidence type="ECO:0000313" key="4">
    <source>
        <dbReference type="Proteomes" id="UP000574390"/>
    </source>
</evidence>
<keyword evidence="1" id="KW-0732">Signal</keyword>
<accession>A0A7J6QVP6</accession>
<dbReference type="PROSITE" id="PS51186">
    <property type="entry name" value="GNAT"/>
    <property type="match status" value="1"/>
</dbReference>
<comment type="caution">
    <text evidence="3">The sequence shown here is derived from an EMBL/GenBank/DDBJ whole genome shotgun (WGS) entry which is preliminary data.</text>
</comment>
<protein>
    <recommendedName>
        <fullName evidence="2">N-acetyltransferase domain-containing protein</fullName>
    </recommendedName>
</protein>
<gene>
    <name evidence="3" type="ORF">FOZ62_024856</name>
</gene>
<dbReference type="SUPFAM" id="SSF55729">
    <property type="entry name" value="Acyl-CoA N-acyltransferases (Nat)"/>
    <property type="match status" value="1"/>
</dbReference>
<feature type="signal peptide" evidence="1">
    <location>
        <begin position="1"/>
        <end position="23"/>
    </location>
</feature>
<evidence type="ECO:0000256" key="1">
    <source>
        <dbReference type="SAM" id="SignalP"/>
    </source>
</evidence>
<evidence type="ECO:0000313" key="3">
    <source>
        <dbReference type="EMBL" id="KAF4712709.1"/>
    </source>
</evidence>
<reference evidence="3 4" key="1">
    <citation type="submission" date="2020-04" db="EMBL/GenBank/DDBJ databases">
        <title>Perkinsus olseni comparative genomics.</title>
        <authorList>
            <person name="Bogema D.R."/>
        </authorList>
    </citation>
    <scope>NUCLEOTIDE SEQUENCE [LARGE SCALE GENOMIC DNA]</scope>
    <source>
        <strain evidence="3">ATCC PRA-205</strain>
    </source>
</reference>
<organism evidence="3 4">
    <name type="scientific">Perkinsus olseni</name>
    <name type="common">Perkinsus atlanticus</name>
    <dbReference type="NCBI Taxonomy" id="32597"/>
    <lineage>
        <taxon>Eukaryota</taxon>
        <taxon>Sar</taxon>
        <taxon>Alveolata</taxon>
        <taxon>Perkinsozoa</taxon>
        <taxon>Perkinsea</taxon>
        <taxon>Perkinsida</taxon>
        <taxon>Perkinsidae</taxon>
        <taxon>Perkinsus</taxon>
    </lineage>
</organism>